<sequence length="678" mass="75771">MGWNFWNKNAVKHQAQEAACITFSANLQTLTQVLTEALAPYITDSSAKSRQLLLGFVEPQIDMQAASRICESQLGQYAQIVLISSAGNLYHQGQTSTSLYCKEAEKPLVFQFYSQAMLAGLSIQTMGLKNEDILRGQPEVFHEARVQALSQSLQHSIRPPFALDATDSVALTFIDGLSHSENFVMEAVYRSKVFPCLLIGGSAGGSLNFDKTQMYYQGKIFSQSALFVLIKLKPGYRMGVLKTENFRPTSLKMHVVEASPARRRVSQVILTGQKEPQNIIDAVCHLLGCRAQELAQKLQNYTFGIQIEQQVYARSVAQINLEEGALYFYCDLSFGDELFLLERTSMAQSTQQALQHFLRDKGEAQAIAGILNDCILRRLNNATSLNQITEMANIPVIGYSSFGELLGININETLSALFFFSVPENTQFHDEFMRKFPIHYASCQLYFKQRELNRWQLLARLREGLVTQMHEYQPHILRLLDQFHALLASKQSLNAEIQQMQENFAQLHQELAHQLQNQRGLQSEFADLPKNAQQIETIMATIAGIAEKTNLLALNAAIEAARAGEQGRGFAVVADEVRTLASHVQASLNQTSDSIQRLTQSVGRISEQLSGSEAGIEQVENQYAQAENLITGLLSENARNLAQVQEVLTEVNQVNQQVDAVGREIQLIDRLESQQNAI</sequence>
<evidence type="ECO:0000313" key="8">
    <source>
        <dbReference type="Proteomes" id="UP000242999"/>
    </source>
</evidence>
<name>A0A1H6R3F3_9GAMM</name>
<proteinExistence type="inferred from homology"/>
<evidence type="ECO:0000256" key="5">
    <source>
        <dbReference type="SAM" id="Coils"/>
    </source>
</evidence>
<reference evidence="8" key="1">
    <citation type="submission" date="2016-10" db="EMBL/GenBank/DDBJ databases">
        <authorList>
            <person name="Varghese N."/>
            <person name="Submissions S."/>
        </authorList>
    </citation>
    <scope>NUCLEOTIDE SEQUENCE [LARGE SCALE GENOMIC DNA]</scope>
    <source>
        <strain evidence="8">DSM 7165</strain>
    </source>
</reference>
<dbReference type="PANTHER" id="PTHR32089">
    <property type="entry name" value="METHYL-ACCEPTING CHEMOTAXIS PROTEIN MCPB"/>
    <property type="match status" value="1"/>
</dbReference>
<dbReference type="PRINTS" id="PR00260">
    <property type="entry name" value="CHEMTRNSDUCR"/>
</dbReference>
<evidence type="ECO:0000256" key="2">
    <source>
        <dbReference type="ARBA" id="ARBA00023224"/>
    </source>
</evidence>
<evidence type="ECO:0000259" key="6">
    <source>
        <dbReference type="PROSITE" id="PS50111"/>
    </source>
</evidence>
<evidence type="ECO:0000256" key="1">
    <source>
        <dbReference type="ARBA" id="ARBA00004370"/>
    </source>
</evidence>
<dbReference type="InterPro" id="IPR013702">
    <property type="entry name" value="FIST_domain_N"/>
</dbReference>
<dbReference type="SUPFAM" id="SSF58104">
    <property type="entry name" value="Methyl-accepting chemotaxis protein (MCP) signaling domain"/>
    <property type="match status" value="1"/>
</dbReference>
<evidence type="ECO:0000313" key="7">
    <source>
        <dbReference type="EMBL" id="SEI50293.1"/>
    </source>
</evidence>
<dbReference type="Pfam" id="PF08495">
    <property type="entry name" value="FIST"/>
    <property type="match status" value="1"/>
</dbReference>
<dbReference type="InterPro" id="IPR004090">
    <property type="entry name" value="Chemotax_Me-accpt_rcpt"/>
</dbReference>
<dbReference type="InterPro" id="IPR019494">
    <property type="entry name" value="FIST_C"/>
</dbReference>
<dbReference type="OrthoDB" id="9807948at2"/>
<organism evidence="7 8">
    <name type="scientific">Allopseudospirillum japonicum</name>
    <dbReference type="NCBI Taxonomy" id="64971"/>
    <lineage>
        <taxon>Bacteria</taxon>
        <taxon>Pseudomonadati</taxon>
        <taxon>Pseudomonadota</taxon>
        <taxon>Gammaproteobacteria</taxon>
        <taxon>Oceanospirillales</taxon>
        <taxon>Oceanospirillaceae</taxon>
        <taxon>Allopseudospirillum</taxon>
    </lineage>
</organism>
<comment type="similarity">
    <text evidence="3">Belongs to the methyl-accepting chemotaxis (MCP) protein family.</text>
</comment>
<evidence type="ECO:0000256" key="3">
    <source>
        <dbReference type="ARBA" id="ARBA00029447"/>
    </source>
</evidence>
<feature type="coiled-coil region" evidence="5">
    <location>
        <begin position="483"/>
        <end position="517"/>
    </location>
</feature>
<keyword evidence="8" id="KW-1185">Reference proteome</keyword>
<dbReference type="SMART" id="SM01204">
    <property type="entry name" value="FIST_C"/>
    <property type="match status" value="1"/>
</dbReference>
<dbReference type="Gene3D" id="1.10.287.950">
    <property type="entry name" value="Methyl-accepting chemotaxis protein"/>
    <property type="match status" value="1"/>
</dbReference>
<dbReference type="Pfam" id="PF10442">
    <property type="entry name" value="FIST_C"/>
    <property type="match status" value="1"/>
</dbReference>
<comment type="subcellular location">
    <subcellularLocation>
        <location evidence="1">Membrane</location>
    </subcellularLocation>
</comment>
<dbReference type="STRING" id="64971.SAMN05421831_10352"/>
<dbReference type="PANTHER" id="PTHR32089:SF112">
    <property type="entry name" value="LYSOZYME-LIKE PROTEIN-RELATED"/>
    <property type="match status" value="1"/>
</dbReference>
<dbReference type="GO" id="GO:0007165">
    <property type="term" value="P:signal transduction"/>
    <property type="evidence" value="ECO:0007669"/>
    <property type="project" value="UniProtKB-KW"/>
</dbReference>
<feature type="domain" description="Methyl-accepting transducer" evidence="6">
    <location>
        <begin position="527"/>
        <end position="665"/>
    </location>
</feature>
<dbReference type="Pfam" id="PF00015">
    <property type="entry name" value="MCPsignal"/>
    <property type="match status" value="1"/>
</dbReference>
<dbReference type="GO" id="GO:0016020">
    <property type="term" value="C:membrane"/>
    <property type="evidence" value="ECO:0007669"/>
    <property type="project" value="UniProtKB-SubCell"/>
</dbReference>
<dbReference type="PROSITE" id="PS50111">
    <property type="entry name" value="CHEMOTAXIS_TRANSDUC_2"/>
    <property type="match status" value="1"/>
</dbReference>
<dbReference type="GO" id="GO:0004888">
    <property type="term" value="F:transmembrane signaling receptor activity"/>
    <property type="evidence" value="ECO:0007669"/>
    <property type="project" value="InterPro"/>
</dbReference>
<dbReference type="AlphaFoldDB" id="A0A1H6R3F3"/>
<dbReference type="EMBL" id="FNYH01000003">
    <property type="protein sequence ID" value="SEI50293.1"/>
    <property type="molecule type" value="Genomic_DNA"/>
</dbReference>
<keyword evidence="5" id="KW-0175">Coiled coil</keyword>
<protein>
    <submittedName>
        <fullName evidence="7">FIST C domain-containing protein</fullName>
    </submittedName>
</protein>
<dbReference type="InterPro" id="IPR004089">
    <property type="entry name" value="MCPsignal_dom"/>
</dbReference>
<keyword evidence="2 4" id="KW-0807">Transducer</keyword>
<accession>A0A1H6R3F3</accession>
<gene>
    <name evidence="7" type="ORF">SAMN05421831_10352</name>
</gene>
<dbReference type="RefSeq" id="WP_093308713.1">
    <property type="nucleotide sequence ID" value="NZ_FNYH01000003.1"/>
</dbReference>
<dbReference type="SMART" id="SM00283">
    <property type="entry name" value="MA"/>
    <property type="match status" value="1"/>
</dbReference>
<dbReference type="Proteomes" id="UP000242999">
    <property type="component" value="Unassembled WGS sequence"/>
</dbReference>
<dbReference type="SMART" id="SM00897">
    <property type="entry name" value="FIST"/>
    <property type="match status" value="1"/>
</dbReference>
<dbReference type="GO" id="GO:0006935">
    <property type="term" value="P:chemotaxis"/>
    <property type="evidence" value="ECO:0007669"/>
    <property type="project" value="InterPro"/>
</dbReference>
<feature type="coiled-coil region" evidence="5">
    <location>
        <begin position="609"/>
        <end position="636"/>
    </location>
</feature>
<evidence type="ECO:0000256" key="4">
    <source>
        <dbReference type="PROSITE-ProRule" id="PRU00284"/>
    </source>
</evidence>